<dbReference type="UniPathway" id="UPA00299"/>
<dbReference type="Gene3D" id="3.30.70.1020">
    <property type="entry name" value="Trehalose-6-phosphate phosphatase related protein, domain 2"/>
    <property type="match status" value="1"/>
</dbReference>
<dbReference type="GO" id="GO:0004805">
    <property type="term" value="F:trehalose-phosphatase activity"/>
    <property type="evidence" value="ECO:0007669"/>
    <property type="project" value="UniProtKB-EC"/>
</dbReference>
<evidence type="ECO:0000256" key="5">
    <source>
        <dbReference type="ARBA" id="ARBA00022801"/>
    </source>
</evidence>
<dbReference type="Gene3D" id="3.40.50.1000">
    <property type="entry name" value="HAD superfamily/HAD-like"/>
    <property type="match status" value="1"/>
</dbReference>
<comment type="caution">
    <text evidence="7">The sequence shown here is derived from an EMBL/GenBank/DDBJ whole genome shotgun (WGS) entry which is preliminary data.</text>
</comment>
<organism evidence="7 8">
    <name type="scientific">Pycnococcus provasolii</name>
    <dbReference type="NCBI Taxonomy" id="41880"/>
    <lineage>
        <taxon>Eukaryota</taxon>
        <taxon>Viridiplantae</taxon>
        <taxon>Chlorophyta</taxon>
        <taxon>Pseudoscourfieldiophyceae</taxon>
        <taxon>Pseudoscourfieldiales</taxon>
        <taxon>Pycnococcaceae</taxon>
        <taxon>Pycnococcus</taxon>
    </lineage>
</organism>
<dbReference type="EC" id="3.1.3.12" evidence="6"/>
<comment type="similarity">
    <text evidence="4 6">Belongs to the trehalose phosphatase family.</text>
</comment>
<dbReference type="CDD" id="cd01627">
    <property type="entry name" value="HAD_TPP"/>
    <property type="match status" value="1"/>
</dbReference>
<protein>
    <recommendedName>
        <fullName evidence="6">Trehalose 6-phosphate phosphatase</fullName>
        <ecNumber evidence="6">3.1.3.12</ecNumber>
    </recommendedName>
</protein>
<dbReference type="GO" id="GO:0005992">
    <property type="term" value="P:trehalose biosynthetic process"/>
    <property type="evidence" value="ECO:0007669"/>
    <property type="project" value="UniProtKB-UniPathway"/>
</dbReference>
<evidence type="ECO:0000256" key="4">
    <source>
        <dbReference type="ARBA" id="ARBA00008770"/>
    </source>
</evidence>
<reference evidence="7" key="1">
    <citation type="submission" date="2020-10" db="EMBL/GenBank/DDBJ databases">
        <title>Unveiling of a novel bifunctional photoreceptor, Dualchrome1, isolated from a cosmopolitan green alga.</title>
        <authorList>
            <person name="Suzuki S."/>
            <person name="Kawachi M."/>
        </authorList>
    </citation>
    <scope>NUCLEOTIDE SEQUENCE</scope>
    <source>
        <strain evidence="7">NIES 2893</strain>
    </source>
</reference>
<sequence>MAMASNRLSYEMLHDASDRPRTQTESSTLLTTASAKGMLVKADAGALRCPVHNVPYGTPLKPGDGEDEAALYERFIEKHPSARDSFEHVAEHIKGKHIALFLDYDGTLTPIVNDPDQALLSDEMRDTIRRLASVCPVSVVSGRGRRKVESFVSLPELYYAGSHGMDIAPPTEGRWSSTSEGAGGTEANPALRAAMRHVDEQLRKALKPIPGASVEDNTYSITAHFRRCSCSEDGDRVKAIVHEVVANLVANPPVLEEELEFPELKVTSGRKVLEVKPMFAWNKGRALRHIVGVLKKLSGYDDLFCLYIGDDRTDEDAFAVFSDQVAEASDSAMESGQSDVLDGIGILVTTIPKATLGTHTLKDPDEVRQFLEKLAVYGERDGRTWQ</sequence>
<accession>A0A830HUW9</accession>
<comment type="catalytic activity">
    <reaction evidence="1 6">
        <text>alpha,alpha-trehalose 6-phosphate + H2O = alpha,alpha-trehalose + phosphate</text>
        <dbReference type="Rhea" id="RHEA:23420"/>
        <dbReference type="ChEBI" id="CHEBI:15377"/>
        <dbReference type="ChEBI" id="CHEBI:16551"/>
        <dbReference type="ChEBI" id="CHEBI:43474"/>
        <dbReference type="ChEBI" id="CHEBI:58429"/>
        <dbReference type="EC" id="3.1.3.12"/>
    </reaction>
</comment>
<dbReference type="AlphaFoldDB" id="A0A830HUW9"/>
<keyword evidence="8" id="KW-1185">Reference proteome</keyword>
<dbReference type="PANTHER" id="PTHR43768">
    <property type="entry name" value="TREHALOSE 6-PHOSPHATE PHOSPHATASE"/>
    <property type="match status" value="1"/>
</dbReference>
<keyword evidence="5 6" id="KW-0378">Hydrolase</keyword>
<proteinExistence type="inferred from homology"/>
<dbReference type="NCBIfam" id="TIGR00685">
    <property type="entry name" value="T6PP"/>
    <property type="match status" value="1"/>
</dbReference>
<dbReference type="SUPFAM" id="SSF56784">
    <property type="entry name" value="HAD-like"/>
    <property type="match status" value="1"/>
</dbReference>
<dbReference type="EMBL" id="BNJQ01000021">
    <property type="protein sequence ID" value="GHP08709.1"/>
    <property type="molecule type" value="Genomic_DNA"/>
</dbReference>
<evidence type="ECO:0000313" key="7">
    <source>
        <dbReference type="EMBL" id="GHP08709.1"/>
    </source>
</evidence>
<dbReference type="NCBIfam" id="TIGR01484">
    <property type="entry name" value="HAD-SF-IIB"/>
    <property type="match status" value="1"/>
</dbReference>
<evidence type="ECO:0000256" key="6">
    <source>
        <dbReference type="RuleBase" id="RU361117"/>
    </source>
</evidence>
<comment type="cofactor">
    <cofactor evidence="2 6">
        <name>a divalent metal cation</name>
        <dbReference type="ChEBI" id="CHEBI:60240"/>
    </cofactor>
</comment>
<evidence type="ECO:0000313" key="8">
    <source>
        <dbReference type="Proteomes" id="UP000660262"/>
    </source>
</evidence>
<dbReference type="InterPro" id="IPR044651">
    <property type="entry name" value="OTSB-like"/>
</dbReference>
<dbReference type="InterPro" id="IPR036412">
    <property type="entry name" value="HAD-like_sf"/>
</dbReference>
<dbReference type="InterPro" id="IPR023214">
    <property type="entry name" value="HAD_sf"/>
</dbReference>
<dbReference type="InterPro" id="IPR006379">
    <property type="entry name" value="HAD-SF_hydro_IIB"/>
</dbReference>
<dbReference type="PANTHER" id="PTHR43768:SF3">
    <property type="entry name" value="TREHALOSE 6-PHOSPHATE PHOSPHATASE"/>
    <property type="match status" value="1"/>
</dbReference>
<evidence type="ECO:0000256" key="3">
    <source>
        <dbReference type="ARBA" id="ARBA00005199"/>
    </source>
</evidence>
<evidence type="ECO:0000256" key="1">
    <source>
        <dbReference type="ARBA" id="ARBA00000500"/>
    </source>
</evidence>
<gene>
    <name evidence="7" type="ORF">PPROV_000744600</name>
</gene>
<comment type="function">
    <text evidence="6">Removes the phosphate from trehalose 6-phosphate to produce free trehalose.</text>
</comment>
<comment type="pathway">
    <text evidence="3 6">Glycan biosynthesis; trehalose biosynthesis.</text>
</comment>
<dbReference type="Proteomes" id="UP000660262">
    <property type="component" value="Unassembled WGS sequence"/>
</dbReference>
<dbReference type="OrthoDB" id="411251at2759"/>
<dbReference type="Pfam" id="PF02358">
    <property type="entry name" value="Trehalose_PPase"/>
    <property type="match status" value="1"/>
</dbReference>
<name>A0A830HUW9_9CHLO</name>
<dbReference type="InterPro" id="IPR003337">
    <property type="entry name" value="Trehalose_PPase"/>
</dbReference>
<evidence type="ECO:0000256" key="2">
    <source>
        <dbReference type="ARBA" id="ARBA00001968"/>
    </source>
</evidence>